<dbReference type="GO" id="GO:0007165">
    <property type="term" value="P:signal transduction"/>
    <property type="evidence" value="ECO:0007669"/>
    <property type="project" value="UniProtKB-KW"/>
</dbReference>
<organism evidence="10 11">
    <name type="scientific">Pullulanibacillus pueri</name>
    <dbReference type="NCBI Taxonomy" id="1437324"/>
    <lineage>
        <taxon>Bacteria</taxon>
        <taxon>Bacillati</taxon>
        <taxon>Bacillota</taxon>
        <taxon>Bacilli</taxon>
        <taxon>Bacillales</taxon>
        <taxon>Sporolactobacillaceae</taxon>
        <taxon>Pullulanibacillus</taxon>
    </lineage>
</organism>
<dbReference type="RefSeq" id="WP_188496798.1">
    <property type="nucleotide sequence ID" value="NZ_BMFV01000008.1"/>
</dbReference>
<dbReference type="PROSITE" id="PS50885">
    <property type="entry name" value="HAMP"/>
    <property type="match status" value="1"/>
</dbReference>
<gene>
    <name evidence="10" type="ORF">GCM10007096_15220</name>
</gene>
<dbReference type="Pfam" id="PF00015">
    <property type="entry name" value="MCPsignal"/>
    <property type="match status" value="1"/>
</dbReference>
<dbReference type="PANTHER" id="PTHR32089">
    <property type="entry name" value="METHYL-ACCEPTING CHEMOTAXIS PROTEIN MCPB"/>
    <property type="match status" value="1"/>
</dbReference>
<evidence type="ECO:0000256" key="7">
    <source>
        <dbReference type="SAM" id="Phobius"/>
    </source>
</evidence>
<dbReference type="InterPro" id="IPR003660">
    <property type="entry name" value="HAMP_dom"/>
</dbReference>
<dbReference type="AlphaFoldDB" id="A0A8J2ZV65"/>
<feature type="transmembrane region" description="Helical" evidence="7">
    <location>
        <begin position="46"/>
        <end position="67"/>
    </location>
</feature>
<keyword evidence="7" id="KW-1133">Transmembrane helix</keyword>
<dbReference type="SMART" id="SM00304">
    <property type="entry name" value="HAMP"/>
    <property type="match status" value="1"/>
</dbReference>
<comment type="caution">
    <text evidence="10">The sequence shown here is derived from an EMBL/GenBank/DDBJ whole genome shotgun (WGS) entry which is preliminary data.</text>
</comment>
<reference evidence="10" key="1">
    <citation type="journal article" date="2014" name="Int. J. Syst. Evol. Microbiol.">
        <title>Complete genome sequence of Corynebacterium casei LMG S-19264T (=DSM 44701T), isolated from a smear-ripened cheese.</title>
        <authorList>
            <consortium name="US DOE Joint Genome Institute (JGI-PGF)"/>
            <person name="Walter F."/>
            <person name="Albersmeier A."/>
            <person name="Kalinowski J."/>
            <person name="Ruckert C."/>
        </authorList>
    </citation>
    <scope>NUCLEOTIDE SEQUENCE</scope>
    <source>
        <strain evidence="10">CGMCC 1.12777</strain>
    </source>
</reference>
<protein>
    <submittedName>
        <fullName evidence="10">Methyl-accepting chemotaxis protein</fullName>
    </submittedName>
</protein>
<keyword evidence="7" id="KW-0812">Transmembrane</keyword>
<comment type="subcellular location">
    <subcellularLocation>
        <location evidence="1">Cell membrane</location>
    </subcellularLocation>
</comment>
<name>A0A8J2ZV65_9BACL</name>
<keyword evidence="2" id="KW-1003">Cell membrane</keyword>
<proteinExistence type="inferred from homology"/>
<keyword evidence="11" id="KW-1185">Reference proteome</keyword>
<accession>A0A8J2ZV65</accession>
<dbReference type="InterPro" id="IPR004089">
    <property type="entry name" value="MCPsignal_dom"/>
</dbReference>
<dbReference type="EMBL" id="BMFV01000008">
    <property type="protein sequence ID" value="GGH79780.1"/>
    <property type="molecule type" value="Genomic_DNA"/>
</dbReference>
<dbReference type="CDD" id="cd06225">
    <property type="entry name" value="HAMP"/>
    <property type="match status" value="1"/>
</dbReference>
<evidence type="ECO:0000256" key="5">
    <source>
        <dbReference type="ARBA" id="ARBA00029447"/>
    </source>
</evidence>
<dbReference type="GO" id="GO:0005886">
    <property type="term" value="C:plasma membrane"/>
    <property type="evidence" value="ECO:0007669"/>
    <property type="project" value="UniProtKB-SubCell"/>
</dbReference>
<dbReference type="PROSITE" id="PS50111">
    <property type="entry name" value="CHEMOTAXIS_TRANSDUC_2"/>
    <property type="match status" value="1"/>
</dbReference>
<dbReference type="SMART" id="SM00283">
    <property type="entry name" value="MA"/>
    <property type="match status" value="1"/>
</dbReference>
<evidence type="ECO:0000256" key="1">
    <source>
        <dbReference type="ARBA" id="ARBA00004236"/>
    </source>
</evidence>
<evidence type="ECO:0000256" key="3">
    <source>
        <dbReference type="ARBA" id="ARBA00023136"/>
    </source>
</evidence>
<keyword evidence="3 7" id="KW-0472">Membrane</keyword>
<dbReference type="Pfam" id="PF00672">
    <property type="entry name" value="HAMP"/>
    <property type="match status" value="1"/>
</dbReference>
<evidence type="ECO:0000259" key="8">
    <source>
        <dbReference type="PROSITE" id="PS50111"/>
    </source>
</evidence>
<dbReference type="Gene3D" id="1.10.287.950">
    <property type="entry name" value="Methyl-accepting chemotaxis protein"/>
    <property type="match status" value="1"/>
</dbReference>
<dbReference type="SUPFAM" id="SSF58104">
    <property type="entry name" value="Methyl-accepting chemotaxis protein (MCP) signaling domain"/>
    <property type="match status" value="1"/>
</dbReference>
<feature type="transmembrane region" description="Helical" evidence="7">
    <location>
        <begin position="12"/>
        <end position="34"/>
    </location>
</feature>
<sequence length="426" mass="47068">MDKQSIGIVKKLVTGMSLIALITYGISGFFIFFIADWFEHFLPQWLFILLTLFLGVVWSGILGYFIAKYFTRALQKLHNGVSEAAKGNLNVQFEPIHTRDEFETLSNGFIQMVNELKFIISDIQKYVDGTSNRMSSLKETMEHLSGEIQGISVTMTHIASGSESQAQASQDSLERVQQGLSLATRIENEASKSNALSQTTMENLKKSSGALKELIEGIHLIADTNDKALNTTQSLKQKTEKIGQITNMVAEIAEKTNMLALNASIEAARAGEAGRGFAVVANEIQELANQSARAVNAIHDSVIEIQSNVMDTVKYNDEQVTIGNREIERARTTGKQITDMMDSINLIVSNIEEIHKMSGEQQEYMNKVVLEAEQMALASKETVISANEVASGAQKGSNNMSKVTLDVQEILDQITTLKQHAERVRV</sequence>
<evidence type="ECO:0000259" key="9">
    <source>
        <dbReference type="PROSITE" id="PS50885"/>
    </source>
</evidence>
<feature type="domain" description="HAMP" evidence="9">
    <location>
        <begin position="68"/>
        <end position="121"/>
    </location>
</feature>
<evidence type="ECO:0000256" key="2">
    <source>
        <dbReference type="ARBA" id="ARBA00022475"/>
    </source>
</evidence>
<evidence type="ECO:0000313" key="11">
    <source>
        <dbReference type="Proteomes" id="UP000656813"/>
    </source>
</evidence>
<feature type="domain" description="Methyl-accepting transducer" evidence="8">
    <location>
        <begin position="140"/>
        <end position="376"/>
    </location>
</feature>
<keyword evidence="4 6" id="KW-0807">Transducer</keyword>
<evidence type="ECO:0000313" key="10">
    <source>
        <dbReference type="EMBL" id="GGH79780.1"/>
    </source>
</evidence>
<comment type="similarity">
    <text evidence="5">Belongs to the methyl-accepting chemotaxis (MCP) protein family.</text>
</comment>
<evidence type="ECO:0000256" key="6">
    <source>
        <dbReference type="PROSITE-ProRule" id="PRU00284"/>
    </source>
</evidence>
<dbReference type="PANTHER" id="PTHR32089:SF112">
    <property type="entry name" value="LYSOZYME-LIKE PROTEIN-RELATED"/>
    <property type="match status" value="1"/>
</dbReference>
<reference evidence="10" key="2">
    <citation type="submission" date="2020-09" db="EMBL/GenBank/DDBJ databases">
        <authorList>
            <person name="Sun Q."/>
            <person name="Zhou Y."/>
        </authorList>
    </citation>
    <scope>NUCLEOTIDE SEQUENCE</scope>
    <source>
        <strain evidence="10">CGMCC 1.12777</strain>
    </source>
</reference>
<evidence type="ECO:0000256" key="4">
    <source>
        <dbReference type="ARBA" id="ARBA00023224"/>
    </source>
</evidence>
<dbReference type="Proteomes" id="UP000656813">
    <property type="component" value="Unassembled WGS sequence"/>
</dbReference>